<sequence length="144" mass="16416">MTCVTRNSGVSILAGTMQIAYSKDKNLVFSELCFYGVINEIWDLDYNMFTIPIFKCDWVDNKNGIKVDELGFTLVDFSKIGCKSDPFILASQANMEGLDDFTDICMEHHPFISSMPEVESFDAMDESEAIYMREDCEGIWIENN</sequence>
<dbReference type="Pfam" id="PF13952">
    <property type="entry name" value="DUF4216"/>
    <property type="match status" value="1"/>
</dbReference>
<proteinExistence type="predicted"/>
<dbReference type="AlphaFoldDB" id="A0A438I2S5"/>
<feature type="domain" description="DUF4216" evidence="1">
    <location>
        <begin position="42"/>
        <end position="94"/>
    </location>
</feature>
<organism evidence="2 3">
    <name type="scientific">Vitis vinifera</name>
    <name type="common">Grape</name>
    <dbReference type="NCBI Taxonomy" id="29760"/>
    <lineage>
        <taxon>Eukaryota</taxon>
        <taxon>Viridiplantae</taxon>
        <taxon>Streptophyta</taxon>
        <taxon>Embryophyta</taxon>
        <taxon>Tracheophyta</taxon>
        <taxon>Spermatophyta</taxon>
        <taxon>Magnoliopsida</taxon>
        <taxon>eudicotyledons</taxon>
        <taxon>Gunneridae</taxon>
        <taxon>Pentapetalae</taxon>
        <taxon>rosids</taxon>
        <taxon>Vitales</taxon>
        <taxon>Vitaceae</taxon>
        <taxon>Viteae</taxon>
        <taxon>Vitis</taxon>
    </lineage>
</organism>
<evidence type="ECO:0000313" key="2">
    <source>
        <dbReference type="EMBL" id="RVW90997.1"/>
    </source>
</evidence>
<name>A0A438I2S5_VITVI</name>
<reference evidence="2 3" key="1">
    <citation type="journal article" date="2018" name="PLoS Genet.">
        <title>Population sequencing reveals clonal diversity and ancestral inbreeding in the grapevine cultivar Chardonnay.</title>
        <authorList>
            <person name="Roach M.J."/>
            <person name="Johnson D.L."/>
            <person name="Bohlmann J."/>
            <person name="van Vuuren H.J."/>
            <person name="Jones S.J."/>
            <person name="Pretorius I.S."/>
            <person name="Schmidt S.A."/>
            <person name="Borneman A.R."/>
        </authorList>
    </citation>
    <scope>NUCLEOTIDE SEQUENCE [LARGE SCALE GENOMIC DNA]</scope>
    <source>
        <strain evidence="3">cv. Chardonnay</strain>
        <tissue evidence="2">Leaf</tissue>
    </source>
</reference>
<dbReference type="PANTHER" id="PTHR48258:SF9">
    <property type="entry name" value="OS01G0348150 PROTEIN"/>
    <property type="match status" value="1"/>
</dbReference>
<dbReference type="PANTHER" id="PTHR48258">
    <property type="entry name" value="DUF4218 DOMAIN-CONTAINING PROTEIN-RELATED"/>
    <property type="match status" value="1"/>
</dbReference>
<protein>
    <recommendedName>
        <fullName evidence="1">DUF4216 domain-containing protein</fullName>
    </recommendedName>
</protein>
<dbReference type="EMBL" id="QGNW01000150">
    <property type="protein sequence ID" value="RVW90997.1"/>
    <property type="molecule type" value="Genomic_DNA"/>
</dbReference>
<dbReference type="InterPro" id="IPR025312">
    <property type="entry name" value="DUF4216"/>
</dbReference>
<gene>
    <name evidence="2" type="ORF">CK203_044143</name>
</gene>
<dbReference type="Proteomes" id="UP000288805">
    <property type="component" value="Unassembled WGS sequence"/>
</dbReference>
<comment type="caution">
    <text evidence="2">The sequence shown here is derived from an EMBL/GenBank/DDBJ whole genome shotgun (WGS) entry which is preliminary data.</text>
</comment>
<evidence type="ECO:0000259" key="1">
    <source>
        <dbReference type="Pfam" id="PF13952"/>
    </source>
</evidence>
<accession>A0A438I2S5</accession>
<evidence type="ECO:0000313" key="3">
    <source>
        <dbReference type="Proteomes" id="UP000288805"/>
    </source>
</evidence>